<proteinExistence type="predicted"/>
<accession>A0A4R9INL5</accession>
<reference evidence="2" key="1">
    <citation type="submission" date="2018-10" db="EMBL/GenBank/DDBJ databases">
        <authorList>
            <person name="Vincent A.T."/>
            <person name="Schiettekatte O."/>
            <person name="Bourhy P."/>
            <person name="Veyrier F.J."/>
            <person name="Picardeau M."/>
        </authorList>
    </citation>
    <scope>NUCLEOTIDE SEQUENCE</scope>
    <source>
        <strain evidence="2">201800281</strain>
    </source>
</reference>
<organism evidence="1 3">
    <name type="scientific">Leptospira bourretii</name>
    <dbReference type="NCBI Taxonomy" id="2484962"/>
    <lineage>
        <taxon>Bacteria</taxon>
        <taxon>Pseudomonadati</taxon>
        <taxon>Spirochaetota</taxon>
        <taxon>Spirochaetia</taxon>
        <taxon>Leptospirales</taxon>
        <taxon>Leptospiraceae</taxon>
        <taxon>Leptospira</taxon>
    </lineage>
</organism>
<dbReference type="Proteomes" id="UP000297394">
    <property type="component" value="Unassembled WGS sequence"/>
</dbReference>
<protein>
    <recommendedName>
        <fullName evidence="5">SH3 domain-containing protein</fullName>
    </recommendedName>
</protein>
<evidence type="ECO:0000313" key="2">
    <source>
        <dbReference type="EMBL" id="TGK93464.1"/>
    </source>
</evidence>
<dbReference type="AlphaFoldDB" id="A0A4R9INL5"/>
<dbReference type="EMBL" id="RQFL01000011">
    <property type="protein sequence ID" value="TGK93464.1"/>
    <property type="molecule type" value="Genomic_DNA"/>
</dbReference>
<dbReference type="Gene3D" id="2.30.30.40">
    <property type="entry name" value="SH3 Domains"/>
    <property type="match status" value="1"/>
</dbReference>
<dbReference type="Proteomes" id="UP000297918">
    <property type="component" value="Unassembled WGS sequence"/>
</dbReference>
<evidence type="ECO:0000313" key="1">
    <source>
        <dbReference type="EMBL" id="TGK89368.1"/>
    </source>
</evidence>
<name>A0A4R9INL5_9LEPT</name>
<dbReference type="OrthoDB" id="326522at2"/>
<reference evidence="3 4" key="2">
    <citation type="journal article" date="2019" name="PLoS Negl. Trop. Dis.">
        <title>Revisiting the worldwide diversity of Leptospira species in the environment.</title>
        <authorList>
            <person name="Vincent A.T."/>
            <person name="Schiettekatte O."/>
            <person name="Bourhy P."/>
            <person name="Veyrier F.J."/>
            <person name="Picardeau M."/>
        </authorList>
    </citation>
    <scope>NUCLEOTIDE SEQUENCE [LARGE SCALE GENOMIC DNA]</scope>
    <source>
        <strain evidence="1 3">201800280</strain>
        <strain evidence="4">201800281</strain>
    </source>
</reference>
<evidence type="ECO:0000313" key="4">
    <source>
        <dbReference type="Proteomes" id="UP000297918"/>
    </source>
</evidence>
<evidence type="ECO:0008006" key="5">
    <source>
        <dbReference type="Google" id="ProtNLM"/>
    </source>
</evidence>
<gene>
    <name evidence="1" type="ORF">EHQ23_02985</name>
    <name evidence="2" type="ORF">EHQ26_05360</name>
</gene>
<evidence type="ECO:0000313" key="3">
    <source>
        <dbReference type="Proteomes" id="UP000297394"/>
    </source>
</evidence>
<dbReference type="RefSeq" id="WP_135747189.1">
    <property type="nucleotide sequence ID" value="NZ_RQFL01000011.1"/>
</dbReference>
<keyword evidence="4" id="KW-1185">Reference proteome</keyword>
<comment type="caution">
    <text evidence="1">The sequence shown here is derived from an EMBL/GenBank/DDBJ whole genome shotgun (WGS) entry which is preliminary data.</text>
</comment>
<sequence length="315" mass="36202">MKVSNRICLFQKFVILLFSLFLLNGTDLSRKKEPSDCPKNFTCLTTFISPSAIIPGLDLDLSFIKVNPPVPLDKVVLPTDKYGKFIEVKIDKNVYHYKAFWKGKEILVSRFDLDISKSLRTLGNNSVPLYTDFTPNASIITTIPKNIVFDVMENTNPLTENVGYVKVKYNDQVGWVNRNSLSDDEYDIRYYKKSLQELVSPYVFYVKDNDLKAEFKIFGKGFLVTECKVGDVDCTATYQMGESSFGMPQEAVYFNLRTSDDKKYVCEMRRVDFVGELQRVIDEIIIEDELDPFINCNLKEEAEEQVESEESIDSE</sequence>
<dbReference type="EMBL" id="RQFM01000008">
    <property type="protein sequence ID" value="TGK89368.1"/>
    <property type="molecule type" value="Genomic_DNA"/>
</dbReference>